<dbReference type="InterPro" id="IPR011546">
    <property type="entry name" value="Pept_M41_FtsH_extracell"/>
</dbReference>
<keyword evidence="3" id="KW-1133">Transmembrane helix</keyword>
<keyword evidence="3" id="KW-0812">Transmembrane</keyword>
<accession>A0ABM7T3G2</accession>
<keyword evidence="3" id="KW-0472">Membrane</keyword>
<reference evidence="6" key="1">
    <citation type="submission" date="2021-07" db="EMBL/GenBank/DDBJ databases">
        <title>Complete genome sequencing of a Clostridium isolate.</title>
        <authorList>
            <person name="Ueki A."/>
            <person name="Tonouchi A."/>
        </authorList>
    </citation>
    <scope>NUCLEOTIDE SEQUENCE [LARGE SCALE GENOMIC DNA]</scope>
    <source>
        <strain evidence="6">C5S11</strain>
    </source>
</reference>
<feature type="transmembrane region" description="Helical" evidence="3">
    <location>
        <begin position="12"/>
        <end position="30"/>
    </location>
</feature>
<evidence type="ECO:0000256" key="2">
    <source>
        <dbReference type="ARBA" id="ARBA00022801"/>
    </source>
</evidence>
<evidence type="ECO:0000313" key="5">
    <source>
        <dbReference type="EMBL" id="BCZ46457.1"/>
    </source>
</evidence>
<gene>
    <name evidence="5" type="ORF">psyc5s11_25240</name>
</gene>
<evidence type="ECO:0000313" key="6">
    <source>
        <dbReference type="Proteomes" id="UP000824633"/>
    </source>
</evidence>
<dbReference type="Gene3D" id="3.30.720.210">
    <property type="match status" value="1"/>
</dbReference>
<dbReference type="EMBL" id="AP024849">
    <property type="protein sequence ID" value="BCZ46457.1"/>
    <property type="molecule type" value="Genomic_DNA"/>
</dbReference>
<evidence type="ECO:0000259" key="4">
    <source>
        <dbReference type="Pfam" id="PF06480"/>
    </source>
</evidence>
<dbReference type="RefSeq" id="WP_224037932.1">
    <property type="nucleotide sequence ID" value="NZ_AP024849.1"/>
</dbReference>
<dbReference type="Proteomes" id="UP000824633">
    <property type="component" value="Chromosome"/>
</dbReference>
<name>A0ABM7T3G2_9CLOT</name>
<proteinExistence type="predicted"/>
<organism evidence="5 6">
    <name type="scientific">Clostridium gelidum</name>
    <dbReference type="NCBI Taxonomy" id="704125"/>
    <lineage>
        <taxon>Bacteria</taxon>
        <taxon>Bacillati</taxon>
        <taxon>Bacillota</taxon>
        <taxon>Clostridia</taxon>
        <taxon>Eubacteriales</taxon>
        <taxon>Clostridiaceae</taxon>
        <taxon>Clostridium</taxon>
    </lineage>
</organism>
<protein>
    <recommendedName>
        <fullName evidence="4">Peptidase M41 FtsH extracellular domain-containing protein</fullName>
    </recommendedName>
</protein>
<feature type="domain" description="Peptidase M41 FtsH extracellular" evidence="4">
    <location>
        <begin position="11"/>
        <end position="99"/>
    </location>
</feature>
<keyword evidence="6" id="KW-1185">Reference proteome</keyword>
<evidence type="ECO:0000256" key="3">
    <source>
        <dbReference type="SAM" id="Phobius"/>
    </source>
</evidence>
<keyword evidence="2" id="KW-0378">Hydrolase</keyword>
<sequence>MKIIKSKSQIIITSIIIIMLISSIMIFNYTKEITSNEISYSEFINLLNQNQIERVVIENDTLKITPKKNNTQYDGKILYTANINDGNLVQRLEESKINYNL</sequence>
<keyword evidence="1" id="KW-0645">Protease</keyword>
<dbReference type="Pfam" id="PF06480">
    <property type="entry name" value="FtsH_ext"/>
    <property type="match status" value="1"/>
</dbReference>
<evidence type="ECO:0000256" key="1">
    <source>
        <dbReference type="ARBA" id="ARBA00022670"/>
    </source>
</evidence>